<keyword evidence="1" id="KW-1133">Transmembrane helix</keyword>
<feature type="transmembrane region" description="Helical" evidence="1">
    <location>
        <begin position="16"/>
        <end position="38"/>
    </location>
</feature>
<accession>A0A1G2PCB6</accession>
<keyword evidence="1" id="KW-0472">Membrane</keyword>
<evidence type="ECO:0000313" key="3">
    <source>
        <dbReference type="Proteomes" id="UP000178869"/>
    </source>
</evidence>
<organism evidence="2 3">
    <name type="scientific">Candidatus Terrybacteria bacterium RIFCSPHIGHO2_01_FULL_43_35</name>
    <dbReference type="NCBI Taxonomy" id="1802361"/>
    <lineage>
        <taxon>Bacteria</taxon>
        <taxon>Candidatus Terryibacteriota</taxon>
    </lineage>
</organism>
<dbReference type="Pfam" id="PF07963">
    <property type="entry name" value="N_methyl"/>
    <property type="match status" value="1"/>
</dbReference>
<evidence type="ECO:0000256" key="1">
    <source>
        <dbReference type="SAM" id="Phobius"/>
    </source>
</evidence>
<dbReference type="AlphaFoldDB" id="A0A1G2PCB6"/>
<keyword evidence="1" id="KW-0812">Transmembrane</keyword>
<dbReference type="InterPro" id="IPR012902">
    <property type="entry name" value="N_methyl_site"/>
</dbReference>
<gene>
    <name evidence="2" type="ORF">A2828_01025</name>
</gene>
<dbReference type="Proteomes" id="UP000178869">
    <property type="component" value="Unassembled WGS sequence"/>
</dbReference>
<evidence type="ECO:0008006" key="4">
    <source>
        <dbReference type="Google" id="ProtNLM"/>
    </source>
</evidence>
<protein>
    <recommendedName>
        <fullName evidence="4">Prepilin-type N-terminal cleavage/methylation domain-containing protein</fullName>
    </recommendedName>
</protein>
<reference evidence="2 3" key="1">
    <citation type="journal article" date="2016" name="Nat. Commun.">
        <title>Thousands of microbial genomes shed light on interconnected biogeochemical processes in an aquifer system.</title>
        <authorList>
            <person name="Anantharaman K."/>
            <person name="Brown C.T."/>
            <person name="Hug L.A."/>
            <person name="Sharon I."/>
            <person name="Castelle C.J."/>
            <person name="Probst A.J."/>
            <person name="Thomas B.C."/>
            <person name="Singh A."/>
            <person name="Wilkins M.J."/>
            <person name="Karaoz U."/>
            <person name="Brodie E.L."/>
            <person name="Williams K.H."/>
            <person name="Hubbard S.S."/>
            <person name="Banfield J.F."/>
        </authorList>
    </citation>
    <scope>NUCLEOTIDE SEQUENCE [LARGE SCALE GENOMIC DNA]</scope>
</reference>
<evidence type="ECO:0000313" key="2">
    <source>
        <dbReference type="EMBL" id="OHA45978.1"/>
    </source>
</evidence>
<dbReference type="EMBL" id="MHSR01000024">
    <property type="protein sequence ID" value="OHA45978.1"/>
    <property type="molecule type" value="Genomic_DNA"/>
</dbReference>
<name>A0A1G2PCB6_9BACT</name>
<comment type="caution">
    <text evidence="2">The sequence shown here is derived from an EMBL/GenBank/DDBJ whole genome shotgun (WGS) entry which is preliminary data.</text>
</comment>
<proteinExistence type="predicted"/>
<sequence length="171" mass="18105">MNKDFKNTAGFTLIETVIYIAILAFLMGGGMTAGFYIIDSGQKNKTDINTQAEGYFLLRKIEWALTGASSISVTPTSLSVTKDTITGFPSSQNPLILSLDGSNLQLTRGNPILTTANLNSSNVAVAGVGGVVFIDIPSSGGKPEGVKINFTVMSKESGVSKLFTVAKYLRK</sequence>